<evidence type="ECO:0000256" key="1">
    <source>
        <dbReference type="SAM" id="Phobius"/>
    </source>
</evidence>
<keyword evidence="1" id="KW-0812">Transmembrane</keyword>
<name>E4L0W4_9FIRM</name>
<sequence length="48" mass="5394">MKAVLYNDIKLAKDTAFPLVFFIGAILALSFVVRGKFSEQFFCNGHLL</sequence>
<feature type="transmembrane region" description="Helical" evidence="1">
    <location>
        <begin position="15"/>
        <end position="33"/>
    </location>
</feature>
<keyword evidence="3" id="KW-1185">Reference proteome</keyword>
<dbReference type="AlphaFoldDB" id="E4L0W4"/>
<organism evidence="2 3">
    <name type="scientific">Peptoniphilus harei ACS-146-V-Sch2b</name>
    <dbReference type="NCBI Taxonomy" id="908338"/>
    <lineage>
        <taxon>Bacteria</taxon>
        <taxon>Bacillati</taxon>
        <taxon>Bacillota</taxon>
        <taxon>Tissierellia</taxon>
        <taxon>Tissierellales</taxon>
        <taxon>Peptoniphilaceae</taxon>
        <taxon>Peptoniphilus</taxon>
    </lineage>
</organism>
<gene>
    <name evidence="2" type="ORF">HMPREF9286_0323</name>
</gene>
<protein>
    <submittedName>
        <fullName evidence="2">Uncharacterized protein</fullName>
    </submittedName>
</protein>
<evidence type="ECO:0000313" key="3">
    <source>
        <dbReference type="Proteomes" id="UP000003705"/>
    </source>
</evidence>
<dbReference type="Proteomes" id="UP000003705">
    <property type="component" value="Unassembled WGS sequence"/>
</dbReference>
<evidence type="ECO:0000313" key="2">
    <source>
        <dbReference type="EMBL" id="EFR32263.1"/>
    </source>
</evidence>
<reference evidence="2 3" key="1">
    <citation type="submission" date="2010-10" db="EMBL/GenBank/DDBJ databases">
        <authorList>
            <person name="Durkin A.S."/>
            <person name="Madupu R."/>
            <person name="Torralba M."/>
            <person name="Gillis M."/>
            <person name="Methe B."/>
            <person name="Sutton G."/>
            <person name="Nelson K.E."/>
        </authorList>
    </citation>
    <scope>NUCLEOTIDE SEQUENCE [LARGE SCALE GENOMIC DNA]</scope>
    <source>
        <strain evidence="2 3">ACS-146-V-Sch2b</strain>
    </source>
</reference>
<dbReference type="EMBL" id="AENP01000030">
    <property type="protein sequence ID" value="EFR32263.1"/>
    <property type="molecule type" value="Genomic_DNA"/>
</dbReference>
<proteinExistence type="predicted"/>
<comment type="caution">
    <text evidence="2">The sequence shown here is derived from an EMBL/GenBank/DDBJ whole genome shotgun (WGS) entry which is preliminary data.</text>
</comment>
<keyword evidence="1" id="KW-1133">Transmembrane helix</keyword>
<dbReference type="RefSeq" id="WP_005957951.1">
    <property type="nucleotide sequence ID" value="NZ_AENP01000030.1"/>
</dbReference>
<keyword evidence="1" id="KW-0472">Membrane</keyword>
<accession>E4L0W4</accession>